<proteinExistence type="predicted"/>
<comment type="caution">
    <text evidence="1">The sequence shown here is derived from an EMBL/GenBank/DDBJ whole genome shotgun (WGS) entry which is preliminary data.</text>
</comment>
<gene>
    <name evidence="1" type="ORF">BV22DRAFT_1038532</name>
</gene>
<dbReference type="Proteomes" id="UP000790709">
    <property type="component" value="Unassembled WGS sequence"/>
</dbReference>
<sequence length="288" mass="32287">MAAKTIVKTVSADGVDIFYREAGSADAPVVLLLHGYPTSSFSYRNLITRLADKYRVIAPDLPGFGFTTVPAERQYQYTFANFAKTIEAFTDVLELTRYALYIFDYGAPTGLRLALARPAAVTAIISQNGNAYVEGLGAFWDNLRPYWADPSAENRESIRWLTGLDATKWQYFTGEKDPSAIPPETYHLDYALLSRPGNADIQLDIFLDYHTNVELYPAFQKYFREHQPPILAVWGKNDEIFVQGGAVAFKKDVESAEVVLVDGGHFVLENHLDEVAQAILEFLARQKI</sequence>
<evidence type="ECO:0000313" key="1">
    <source>
        <dbReference type="EMBL" id="KAH7921556.1"/>
    </source>
</evidence>
<reference evidence="1" key="1">
    <citation type="journal article" date="2021" name="New Phytol.">
        <title>Evolutionary innovations through gain and loss of genes in the ectomycorrhizal Boletales.</title>
        <authorList>
            <person name="Wu G."/>
            <person name="Miyauchi S."/>
            <person name="Morin E."/>
            <person name="Kuo A."/>
            <person name="Drula E."/>
            <person name="Varga T."/>
            <person name="Kohler A."/>
            <person name="Feng B."/>
            <person name="Cao Y."/>
            <person name="Lipzen A."/>
            <person name="Daum C."/>
            <person name="Hundley H."/>
            <person name="Pangilinan J."/>
            <person name="Johnson J."/>
            <person name="Barry K."/>
            <person name="LaButti K."/>
            <person name="Ng V."/>
            <person name="Ahrendt S."/>
            <person name="Min B."/>
            <person name="Choi I.G."/>
            <person name="Park H."/>
            <person name="Plett J.M."/>
            <person name="Magnuson J."/>
            <person name="Spatafora J.W."/>
            <person name="Nagy L.G."/>
            <person name="Henrissat B."/>
            <person name="Grigoriev I.V."/>
            <person name="Yang Z.L."/>
            <person name="Xu J."/>
            <person name="Martin F.M."/>
        </authorList>
    </citation>
    <scope>NUCLEOTIDE SEQUENCE</scope>
    <source>
        <strain evidence="1">KUC20120723A-06</strain>
    </source>
</reference>
<organism evidence="1 2">
    <name type="scientific">Leucogyrophana mollusca</name>
    <dbReference type="NCBI Taxonomy" id="85980"/>
    <lineage>
        <taxon>Eukaryota</taxon>
        <taxon>Fungi</taxon>
        <taxon>Dikarya</taxon>
        <taxon>Basidiomycota</taxon>
        <taxon>Agaricomycotina</taxon>
        <taxon>Agaricomycetes</taxon>
        <taxon>Agaricomycetidae</taxon>
        <taxon>Boletales</taxon>
        <taxon>Boletales incertae sedis</taxon>
        <taxon>Leucogyrophana</taxon>
    </lineage>
</organism>
<accession>A0ACB8B8L9</accession>
<dbReference type="EMBL" id="MU266521">
    <property type="protein sequence ID" value="KAH7921556.1"/>
    <property type="molecule type" value="Genomic_DNA"/>
</dbReference>
<evidence type="ECO:0000313" key="2">
    <source>
        <dbReference type="Proteomes" id="UP000790709"/>
    </source>
</evidence>
<name>A0ACB8B8L9_9AGAM</name>
<protein>
    <submittedName>
        <fullName evidence="1">Alpha/beta-hydrolase</fullName>
    </submittedName>
</protein>
<keyword evidence="2" id="KW-1185">Reference proteome</keyword>